<feature type="domain" description="Peptidase S8/S53" evidence="6">
    <location>
        <begin position="643"/>
        <end position="852"/>
    </location>
</feature>
<organism evidence="7 8">
    <name type="scientific">Podospora appendiculata</name>
    <dbReference type="NCBI Taxonomy" id="314037"/>
    <lineage>
        <taxon>Eukaryota</taxon>
        <taxon>Fungi</taxon>
        <taxon>Dikarya</taxon>
        <taxon>Ascomycota</taxon>
        <taxon>Pezizomycotina</taxon>
        <taxon>Sordariomycetes</taxon>
        <taxon>Sordariomycetidae</taxon>
        <taxon>Sordariales</taxon>
        <taxon>Podosporaceae</taxon>
        <taxon>Podospora</taxon>
    </lineage>
</organism>
<evidence type="ECO:0000256" key="3">
    <source>
        <dbReference type="ARBA" id="ARBA00022801"/>
    </source>
</evidence>
<dbReference type="GO" id="GO:0004252">
    <property type="term" value="F:serine-type endopeptidase activity"/>
    <property type="evidence" value="ECO:0007669"/>
    <property type="project" value="UniProtKB-UniRule"/>
</dbReference>
<dbReference type="InterPro" id="IPR036852">
    <property type="entry name" value="Peptidase_S8/S53_dom_sf"/>
</dbReference>
<keyword evidence="2 5" id="KW-0645">Protease</keyword>
<dbReference type="GO" id="GO:0006508">
    <property type="term" value="P:proteolysis"/>
    <property type="evidence" value="ECO:0007669"/>
    <property type="project" value="UniProtKB-KW"/>
</dbReference>
<sequence>MGDMGADDIRKVLDAIRVSWDGAKTDDDRESGIRRWMKALEVHCSEKTPDASYVFSDYIEPRLTALLNAYSPVTKEGAGPLELFLRVMEDELNIRACFENVLMNQNKSLRATQTETGDSWAESMSLRAKWVHVAMKMLEYHIAFLVPTVTTDAEGVPTGNLWEGDETAIHVAVRQSCPEVVQVLLDLVKAQHPDPRRAELAILSQKSSRETALAIAVAQLDLESVRALLRATKAFLRISSGRGIYPLHSLVLTVANTKRKHTDTALKESFLILSEIIEADTKAALTSQCHVISPTPWYEKVEAVPPYTLAVLAEEGMKTVKRTPSIRNSPSANDIDKRLPILQRLRVDMKTYITRELDGASYEQAIAGDLSLQNKITYLDLSDFDSIASGAQENDLERFVKNFKPRTQCFEFSDMLSYVRLPDISKGDPDKTSKAIVELFNNFAQYFKVDKIVKLEVKDNPSHPMDDLEIAGIVEKFKVEELDWAKYNMDLYPLRDVSTDGRTSSLRKLKLYSTGHRGVLYHWISEEGIFSFEGLKEVQIMVVDPYESKDSPAQDSCLKLTASLRKSMRARIDSLKSDRVGKLSIEMEPGHPHQPKARDTYVPESVSDQFFKAFSNAQDYALDKPFVLDYRDDAKLAPFRSRVAIIDNGVDIGQKRIASNIRRGRSFVSSHQNGWYLPWFTSVHVHGTQMASLVVRVDPNCDLYVYRINSLPSGSIAVSNAVQAIEAAIDDQVDVINLSWSFNKNSESLKDAIENATSKQHRALVFCAKSDELYADDVYPADYPTTISVAAATSRGRIGTEGSKAPDLLILGENMPAYGPEYSLVKNEKESKISGSSVATALASGMASLMLMLAKRDVVLKESWQLLKNKKVILEVFERFKTDKSSAVTYVNPAMVFGEPEERLISEMRSVVKAQH</sequence>
<dbReference type="Proteomes" id="UP001270362">
    <property type="component" value="Unassembled WGS sequence"/>
</dbReference>
<keyword evidence="4 5" id="KW-0720">Serine protease</keyword>
<dbReference type="EMBL" id="JAULSO010000004">
    <property type="protein sequence ID" value="KAK3684174.1"/>
    <property type="molecule type" value="Genomic_DNA"/>
</dbReference>
<dbReference type="SUPFAM" id="SSF48403">
    <property type="entry name" value="Ankyrin repeat"/>
    <property type="match status" value="1"/>
</dbReference>
<comment type="similarity">
    <text evidence="1 5">Belongs to the peptidase S8 family.</text>
</comment>
<accession>A0AAE1C9L1</accession>
<dbReference type="SUPFAM" id="SSF52743">
    <property type="entry name" value="Subtilisin-like"/>
    <property type="match status" value="1"/>
</dbReference>
<name>A0AAE1C9L1_9PEZI</name>
<evidence type="ECO:0000256" key="5">
    <source>
        <dbReference type="PROSITE-ProRule" id="PRU01240"/>
    </source>
</evidence>
<reference evidence="7" key="2">
    <citation type="submission" date="2023-06" db="EMBL/GenBank/DDBJ databases">
        <authorList>
            <consortium name="Lawrence Berkeley National Laboratory"/>
            <person name="Haridas S."/>
            <person name="Hensen N."/>
            <person name="Bonometti L."/>
            <person name="Westerberg I."/>
            <person name="Brannstrom I.O."/>
            <person name="Guillou S."/>
            <person name="Cros-Aarteil S."/>
            <person name="Calhoun S."/>
            <person name="Kuo A."/>
            <person name="Mondo S."/>
            <person name="Pangilinan J."/>
            <person name="Riley R."/>
            <person name="Labutti K."/>
            <person name="Andreopoulos B."/>
            <person name="Lipzen A."/>
            <person name="Chen C."/>
            <person name="Yanf M."/>
            <person name="Daum C."/>
            <person name="Ng V."/>
            <person name="Clum A."/>
            <person name="Steindorff A."/>
            <person name="Ohm R."/>
            <person name="Martin F."/>
            <person name="Silar P."/>
            <person name="Natvig D."/>
            <person name="Lalanne C."/>
            <person name="Gautier V."/>
            <person name="Ament-Velasquez S.L."/>
            <person name="Kruys A."/>
            <person name="Hutchinson M.I."/>
            <person name="Powell A.J."/>
            <person name="Barry K."/>
            <person name="Miller A.N."/>
            <person name="Grigoriev I.V."/>
            <person name="Debuchy R."/>
            <person name="Gladieux P."/>
            <person name="Thoren M.H."/>
            <person name="Johannesson H."/>
        </authorList>
    </citation>
    <scope>NUCLEOTIDE SEQUENCE</scope>
    <source>
        <strain evidence="7">CBS 314.62</strain>
    </source>
</reference>
<dbReference type="InterPro" id="IPR036770">
    <property type="entry name" value="Ankyrin_rpt-contain_sf"/>
</dbReference>
<dbReference type="Gene3D" id="1.25.40.20">
    <property type="entry name" value="Ankyrin repeat-containing domain"/>
    <property type="match status" value="1"/>
</dbReference>
<keyword evidence="8" id="KW-1185">Reference proteome</keyword>
<keyword evidence="3 5" id="KW-0378">Hydrolase</keyword>
<dbReference type="Gene3D" id="3.40.50.200">
    <property type="entry name" value="Peptidase S8/S53 domain"/>
    <property type="match status" value="1"/>
</dbReference>
<comment type="caution">
    <text evidence="7">The sequence shown here is derived from an EMBL/GenBank/DDBJ whole genome shotgun (WGS) entry which is preliminary data.</text>
</comment>
<protein>
    <recommendedName>
        <fullName evidence="6">Peptidase S8/S53 domain-containing protein</fullName>
    </recommendedName>
</protein>
<evidence type="ECO:0000256" key="1">
    <source>
        <dbReference type="ARBA" id="ARBA00011073"/>
    </source>
</evidence>
<evidence type="ECO:0000256" key="4">
    <source>
        <dbReference type="ARBA" id="ARBA00022825"/>
    </source>
</evidence>
<dbReference type="PROSITE" id="PS51892">
    <property type="entry name" value="SUBTILASE"/>
    <property type="match status" value="1"/>
</dbReference>
<dbReference type="InterPro" id="IPR050131">
    <property type="entry name" value="Peptidase_S8_subtilisin-like"/>
</dbReference>
<evidence type="ECO:0000313" key="8">
    <source>
        <dbReference type="Proteomes" id="UP001270362"/>
    </source>
</evidence>
<reference evidence="7" key="1">
    <citation type="journal article" date="2023" name="Mol. Phylogenet. Evol.">
        <title>Genome-scale phylogeny and comparative genomics of the fungal order Sordariales.</title>
        <authorList>
            <person name="Hensen N."/>
            <person name="Bonometti L."/>
            <person name="Westerberg I."/>
            <person name="Brannstrom I.O."/>
            <person name="Guillou S."/>
            <person name="Cros-Aarteil S."/>
            <person name="Calhoun S."/>
            <person name="Haridas S."/>
            <person name="Kuo A."/>
            <person name="Mondo S."/>
            <person name="Pangilinan J."/>
            <person name="Riley R."/>
            <person name="LaButti K."/>
            <person name="Andreopoulos B."/>
            <person name="Lipzen A."/>
            <person name="Chen C."/>
            <person name="Yan M."/>
            <person name="Daum C."/>
            <person name="Ng V."/>
            <person name="Clum A."/>
            <person name="Steindorff A."/>
            <person name="Ohm R.A."/>
            <person name="Martin F."/>
            <person name="Silar P."/>
            <person name="Natvig D.O."/>
            <person name="Lalanne C."/>
            <person name="Gautier V."/>
            <person name="Ament-Velasquez S.L."/>
            <person name="Kruys A."/>
            <person name="Hutchinson M.I."/>
            <person name="Powell A.J."/>
            <person name="Barry K."/>
            <person name="Miller A.N."/>
            <person name="Grigoriev I.V."/>
            <person name="Debuchy R."/>
            <person name="Gladieux P."/>
            <person name="Hiltunen Thoren M."/>
            <person name="Johannesson H."/>
        </authorList>
    </citation>
    <scope>NUCLEOTIDE SEQUENCE</scope>
    <source>
        <strain evidence="7">CBS 314.62</strain>
    </source>
</reference>
<gene>
    <name evidence="7" type="ORF">B0T22DRAFT_469804</name>
</gene>
<evidence type="ECO:0000313" key="7">
    <source>
        <dbReference type="EMBL" id="KAK3684174.1"/>
    </source>
</evidence>
<evidence type="ECO:0000256" key="2">
    <source>
        <dbReference type="ARBA" id="ARBA00022670"/>
    </source>
</evidence>
<dbReference type="AlphaFoldDB" id="A0AAE1C9L1"/>
<dbReference type="Pfam" id="PF00082">
    <property type="entry name" value="Peptidase_S8"/>
    <property type="match status" value="1"/>
</dbReference>
<dbReference type="PANTHER" id="PTHR43806:SF11">
    <property type="entry name" value="CEREVISIN-RELATED"/>
    <property type="match status" value="1"/>
</dbReference>
<proteinExistence type="inferred from homology"/>
<feature type="active site" description="Charge relay system" evidence="5">
    <location>
        <position position="686"/>
    </location>
</feature>
<evidence type="ECO:0000259" key="6">
    <source>
        <dbReference type="Pfam" id="PF00082"/>
    </source>
</evidence>
<dbReference type="InterPro" id="IPR000209">
    <property type="entry name" value="Peptidase_S8/S53_dom"/>
</dbReference>
<feature type="active site" description="Charge relay system" evidence="5">
    <location>
        <position position="837"/>
    </location>
</feature>
<feature type="active site" description="Charge relay system" evidence="5">
    <location>
        <position position="647"/>
    </location>
</feature>
<dbReference type="PANTHER" id="PTHR43806">
    <property type="entry name" value="PEPTIDASE S8"/>
    <property type="match status" value="1"/>
</dbReference>